<dbReference type="EMBL" id="SDPN01000001">
    <property type="protein sequence ID" value="RXZ73155.1"/>
    <property type="molecule type" value="Genomic_DNA"/>
</dbReference>
<feature type="DNA-binding region" description="H-T-H motif" evidence="5">
    <location>
        <begin position="59"/>
        <end position="78"/>
    </location>
</feature>
<keyword evidence="3 5" id="KW-0238">DNA-binding</keyword>
<keyword evidence="4" id="KW-0804">Transcription</keyword>
<evidence type="ECO:0000256" key="1">
    <source>
        <dbReference type="ARBA" id="ARBA00022491"/>
    </source>
</evidence>
<reference evidence="8 9" key="1">
    <citation type="submission" date="2019-01" db="EMBL/GenBank/DDBJ databases">
        <title>Agromyces.</title>
        <authorList>
            <person name="Li J."/>
        </authorList>
    </citation>
    <scope>NUCLEOTIDE SEQUENCE [LARGE SCALE GENOMIC DNA]</scope>
    <source>
        <strain evidence="8 9">DSM 15934</strain>
    </source>
</reference>
<evidence type="ECO:0000256" key="5">
    <source>
        <dbReference type="PROSITE-ProRule" id="PRU00335"/>
    </source>
</evidence>
<dbReference type="Pfam" id="PF13977">
    <property type="entry name" value="TetR_C_6"/>
    <property type="match status" value="1"/>
</dbReference>
<feature type="region of interest" description="Disordered" evidence="6">
    <location>
        <begin position="1"/>
        <end position="32"/>
    </location>
</feature>
<protein>
    <submittedName>
        <fullName evidence="8">TetR/AcrR family transcriptional regulator</fullName>
    </submittedName>
</protein>
<dbReference type="PROSITE" id="PS50977">
    <property type="entry name" value="HTH_TETR_2"/>
    <property type="match status" value="1"/>
</dbReference>
<evidence type="ECO:0000313" key="8">
    <source>
        <dbReference type="EMBL" id="RXZ73155.1"/>
    </source>
</evidence>
<evidence type="ECO:0000256" key="4">
    <source>
        <dbReference type="ARBA" id="ARBA00023163"/>
    </source>
</evidence>
<evidence type="ECO:0000256" key="6">
    <source>
        <dbReference type="SAM" id="MobiDB-lite"/>
    </source>
</evidence>
<name>A0A4Q2L4L2_9MICO</name>
<dbReference type="InterPro" id="IPR036271">
    <property type="entry name" value="Tet_transcr_reg_TetR-rel_C_sf"/>
</dbReference>
<evidence type="ECO:0000256" key="3">
    <source>
        <dbReference type="ARBA" id="ARBA00023125"/>
    </source>
</evidence>
<dbReference type="InterPro" id="IPR009057">
    <property type="entry name" value="Homeodomain-like_sf"/>
</dbReference>
<dbReference type="GO" id="GO:0003677">
    <property type="term" value="F:DNA binding"/>
    <property type="evidence" value="ECO:0007669"/>
    <property type="project" value="UniProtKB-UniRule"/>
</dbReference>
<keyword evidence="9" id="KW-1185">Reference proteome</keyword>
<dbReference type="PANTHER" id="PTHR47506:SF6">
    <property type="entry name" value="HTH-TYPE TRANSCRIPTIONAL REPRESSOR NEMR"/>
    <property type="match status" value="1"/>
</dbReference>
<dbReference type="InterPro" id="IPR039538">
    <property type="entry name" value="BetI_C"/>
</dbReference>
<accession>A0A4Q2L4L2</accession>
<gene>
    <name evidence="8" type="ORF">ESP51_00170</name>
</gene>
<keyword evidence="2" id="KW-0805">Transcription regulation</keyword>
<dbReference type="PANTHER" id="PTHR47506">
    <property type="entry name" value="TRANSCRIPTIONAL REGULATORY PROTEIN"/>
    <property type="match status" value="1"/>
</dbReference>
<keyword evidence="1" id="KW-0678">Repressor</keyword>
<dbReference type="SUPFAM" id="SSF46689">
    <property type="entry name" value="Homeodomain-like"/>
    <property type="match status" value="1"/>
</dbReference>
<evidence type="ECO:0000259" key="7">
    <source>
        <dbReference type="PROSITE" id="PS50977"/>
    </source>
</evidence>
<dbReference type="PRINTS" id="PR00455">
    <property type="entry name" value="HTHTETR"/>
</dbReference>
<dbReference type="Proteomes" id="UP000293865">
    <property type="component" value="Unassembled WGS sequence"/>
</dbReference>
<evidence type="ECO:0000313" key="9">
    <source>
        <dbReference type="Proteomes" id="UP000293865"/>
    </source>
</evidence>
<sequence>MPRPTRQLGSSDELEGVVNETTTGRNKPRGSYAKTGMKRAAILEAALAVFAKGGYRAGSLREMASHVGMSEAGLLHHFPNKSALLAAVLELRDDHAREMVPFDSEDPLEALRGLITLARYNASVPGVVELYCTLSAEATSPQHPAHDYFVRRYDLTVDSVRQTFECCRERGILRPGLRPESAARATVALMDGLQVQWLLDRDGVDMADELEVYLRGIVDLDA</sequence>
<evidence type="ECO:0000256" key="2">
    <source>
        <dbReference type="ARBA" id="ARBA00023015"/>
    </source>
</evidence>
<comment type="caution">
    <text evidence="8">The sequence shown here is derived from an EMBL/GenBank/DDBJ whole genome shotgun (WGS) entry which is preliminary data.</text>
</comment>
<dbReference type="Pfam" id="PF00440">
    <property type="entry name" value="TetR_N"/>
    <property type="match status" value="1"/>
</dbReference>
<dbReference type="OrthoDB" id="7505659at2"/>
<proteinExistence type="predicted"/>
<feature type="domain" description="HTH tetR-type" evidence="7">
    <location>
        <begin position="36"/>
        <end position="96"/>
    </location>
</feature>
<dbReference type="InterPro" id="IPR001647">
    <property type="entry name" value="HTH_TetR"/>
</dbReference>
<dbReference type="SUPFAM" id="SSF48498">
    <property type="entry name" value="Tetracyclin repressor-like, C-terminal domain"/>
    <property type="match status" value="1"/>
</dbReference>
<organism evidence="8 9">
    <name type="scientific">Agromyces albus</name>
    <dbReference type="NCBI Taxonomy" id="205332"/>
    <lineage>
        <taxon>Bacteria</taxon>
        <taxon>Bacillati</taxon>
        <taxon>Actinomycetota</taxon>
        <taxon>Actinomycetes</taxon>
        <taxon>Micrococcales</taxon>
        <taxon>Microbacteriaceae</taxon>
        <taxon>Agromyces</taxon>
    </lineage>
</organism>
<dbReference type="Gene3D" id="1.10.357.10">
    <property type="entry name" value="Tetracycline Repressor, domain 2"/>
    <property type="match status" value="1"/>
</dbReference>
<dbReference type="AlphaFoldDB" id="A0A4Q2L4L2"/>